<organism evidence="2 3">
    <name type="scientific">Methanobrevibacter smithii</name>
    <dbReference type="NCBI Taxonomy" id="2173"/>
    <lineage>
        <taxon>Archaea</taxon>
        <taxon>Methanobacteriati</taxon>
        <taxon>Methanobacteriota</taxon>
        <taxon>Methanomada group</taxon>
        <taxon>Methanobacteria</taxon>
        <taxon>Methanobacteriales</taxon>
        <taxon>Methanobacteriaceae</taxon>
        <taxon>Methanobrevibacter</taxon>
    </lineage>
</organism>
<proteinExistence type="predicted"/>
<protein>
    <submittedName>
        <fullName evidence="2">Tubulin-like protein</fullName>
    </submittedName>
</protein>
<gene>
    <name evidence="2" type="ORF">BK798_04165</name>
</gene>
<dbReference type="OMA" id="SCTEQGR"/>
<evidence type="ECO:0000313" key="2">
    <source>
        <dbReference type="EMBL" id="ATZ59669.1"/>
    </source>
</evidence>
<evidence type="ECO:0000259" key="1">
    <source>
        <dbReference type="Pfam" id="PF20208"/>
    </source>
</evidence>
<reference evidence="2 3" key="1">
    <citation type="submission" date="2016-10" db="EMBL/GenBank/DDBJ databases">
        <authorList>
            <person name="Varghese N."/>
        </authorList>
    </citation>
    <scope>NUCLEOTIDE SEQUENCE [LARGE SCALE GENOMIC DNA]</scope>
    <source>
        <strain evidence="2 3">KB11</strain>
    </source>
</reference>
<dbReference type="AlphaFoldDB" id="A0A2H4U6C6"/>
<dbReference type="EMBL" id="CP017803">
    <property type="protein sequence ID" value="ATZ59669.1"/>
    <property type="molecule type" value="Genomic_DNA"/>
</dbReference>
<accession>A0A2H4U6C6</accession>
<dbReference type="GeneID" id="78818432"/>
<sequence length="294" mass="33327">MTLLLGKKQECGNITIVPILNDSPLKLDILDLTTGFKMGLVEVSECEQSTVGTIMVKNNATSPLLLVDGEEVAGAKQNRIIGQSMLIPPNTSIPIPVNCSEQGRWNYKSEFKHSNYMANSETRCRKAEYNMDNSIRASQGAVWDSIEDLQVKRNSFSKTSALRDNYEKIEKTNDDYLKHFGIYENQVGVIARLENKVGLDVFANHSLYEQYSDMILKSYIIDDVGNNSLIKDDFDFEAVLDNINEKYFNKRNTVGLGQSYFIKTNNGSGTSLIYENELIHANFFYNNRLRNLKL</sequence>
<name>A0A2H4U6C6_METSM</name>
<dbReference type="RefSeq" id="WP_004033792.1">
    <property type="nucleotide sequence ID" value="NZ_AP025586.1"/>
</dbReference>
<dbReference type="InterPro" id="IPR046699">
    <property type="entry name" value="ARPP-1"/>
</dbReference>
<evidence type="ECO:0000313" key="3">
    <source>
        <dbReference type="Proteomes" id="UP000232133"/>
    </source>
</evidence>
<feature type="domain" description="ARG and Rhodanese-Phosphatase-superfamily-associated" evidence="1">
    <location>
        <begin position="5"/>
        <end position="284"/>
    </location>
</feature>
<dbReference type="Proteomes" id="UP000232133">
    <property type="component" value="Chromosome"/>
</dbReference>
<dbReference type="Pfam" id="PF20208">
    <property type="entry name" value="ARPP-1"/>
    <property type="match status" value="1"/>
</dbReference>